<feature type="domain" description="DUF6199" evidence="2">
    <location>
        <begin position="5"/>
        <end position="62"/>
    </location>
</feature>
<evidence type="ECO:0000259" key="2">
    <source>
        <dbReference type="Pfam" id="PF19701"/>
    </source>
</evidence>
<evidence type="ECO:0000313" key="3">
    <source>
        <dbReference type="EMBL" id="HIX66459.1"/>
    </source>
</evidence>
<protein>
    <recommendedName>
        <fullName evidence="2">DUF6199 domain-containing protein</fullName>
    </recommendedName>
</protein>
<organism evidence="3 4">
    <name type="scientific">Candidatus Anaerotruncus excrementipullorum</name>
    <dbReference type="NCBI Taxonomy" id="2838465"/>
    <lineage>
        <taxon>Bacteria</taxon>
        <taxon>Bacillati</taxon>
        <taxon>Bacillota</taxon>
        <taxon>Clostridia</taxon>
        <taxon>Eubacteriales</taxon>
        <taxon>Oscillospiraceae</taxon>
        <taxon>Anaerotruncus</taxon>
    </lineage>
</organism>
<keyword evidence="1" id="KW-0812">Transmembrane</keyword>
<keyword evidence="1" id="KW-0472">Membrane</keyword>
<accession>A0A9D1WSJ1</accession>
<reference evidence="3" key="1">
    <citation type="journal article" date="2021" name="PeerJ">
        <title>Extensive microbial diversity within the chicken gut microbiome revealed by metagenomics and culture.</title>
        <authorList>
            <person name="Gilroy R."/>
            <person name="Ravi A."/>
            <person name="Getino M."/>
            <person name="Pursley I."/>
            <person name="Horton D.L."/>
            <person name="Alikhan N.F."/>
            <person name="Baker D."/>
            <person name="Gharbi K."/>
            <person name="Hall N."/>
            <person name="Watson M."/>
            <person name="Adriaenssens E.M."/>
            <person name="Foster-Nyarko E."/>
            <person name="Jarju S."/>
            <person name="Secka A."/>
            <person name="Antonio M."/>
            <person name="Oren A."/>
            <person name="Chaudhuri R.R."/>
            <person name="La Ragione R."/>
            <person name="Hildebrand F."/>
            <person name="Pallen M.J."/>
        </authorList>
    </citation>
    <scope>NUCLEOTIDE SEQUENCE</scope>
    <source>
        <strain evidence="3">CHK188-5543</strain>
    </source>
</reference>
<dbReference type="Pfam" id="PF19701">
    <property type="entry name" value="DUF6199"/>
    <property type="match status" value="1"/>
</dbReference>
<name>A0A9D1WSJ1_9FIRM</name>
<dbReference type="Proteomes" id="UP000886800">
    <property type="component" value="Unassembled WGS sequence"/>
</dbReference>
<dbReference type="InterPro" id="IPR045679">
    <property type="entry name" value="DUF6199"/>
</dbReference>
<dbReference type="EMBL" id="DXES01000196">
    <property type="protein sequence ID" value="HIX66459.1"/>
    <property type="molecule type" value="Genomic_DNA"/>
</dbReference>
<proteinExistence type="predicted"/>
<keyword evidence="1" id="KW-1133">Transmembrane helix</keyword>
<evidence type="ECO:0000256" key="1">
    <source>
        <dbReference type="SAM" id="Phobius"/>
    </source>
</evidence>
<reference evidence="3" key="2">
    <citation type="submission" date="2021-04" db="EMBL/GenBank/DDBJ databases">
        <authorList>
            <person name="Gilroy R."/>
        </authorList>
    </citation>
    <scope>NUCLEOTIDE SEQUENCE</scope>
    <source>
        <strain evidence="3">CHK188-5543</strain>
    </source>
</reference>
<comment type="caution">
    <text evidence="3">The sequence shown here is derived from an EMBL/GenBank/DDBJ whole genome shotgun (WGS) entry which is preliminary data.</text>
</comment>
<evidence type="ECO:0000313" key="4">
    <source>
        <dbReference type="Proteomes" id="UP000886800"/>
    </source>
</evidence>
<dbReference type="AlphaFoldDB" id="A0A9D1WSJ1"/>
<gene>
    <name evidence="3" type="ORF">H9736_09445</name>
</gene>
<feature type="transmembrane region" description="Helical" evidence="1">
    <location>
        <begin position="44"/>
        <end position="64"/>
    </location>
</feature>
<sequence>MEFVSILFCFAVGLGMLLKPRTVWKLDQAWKSKGGEPTQLYLKVTRVMGGGLMLLSLIMLVVFARV</sequence>